<sequence>MTRAARMASIALLDRRAHDTGVHLLVDEGPTSDVLCQKKLRGIRSAASRLRHTHTRHSPRPTKTAMVCMSATTFNLPGLYSTRKLYSAKKDNHLAIRCEICGDFTAVRNDAWSV</sequence>
<name>A0A225VSX7_9STRA</name>
<evidence type="ECO:0000313" key="1">
    <source>
        <dbReference type="EMBL" id="OWZ08425.1"/>
    </source>
</evidence>
<proteinExistence type="predicted"/>
<dbReference type="Proteomes" id="UP000198211">
    <property type="component" value="Unassembled WGS sequence"/>
</dbReference>
<organism evidence="1 2">
    <name type="scientific">Phytophthora megakarya</name>
    <dbReference type="NCBI Taxonomy" id="4795"/>
    <lineage>
        <taxon>Eukaryota</taxon>
        <taxon>Sar</taxon>
        <taxon>Stramenopiles</taxon>
        <taxon>Oomycota</taxon>
        <taxon>Peronosporomycetes</taxon>
        <taxon>Peronosporales</taxon>
        <taxon>Peronosporaceae</taxon>
        <taxon>Phytophthora</taxon>
    </lineage>
</organism>
<protein>
    <submittedName>
        <fullName evidence="1">Uncharacterized protein</fullName>
    </submittedName>
</protein>
<accession>A0A225VSX7</accession>
<gene>
    <name evidence="1" type="ORF">PHMEG_00019033</name>
</gene>
<reference evidence="2" key="1">
    <citation type="submission" date="2017-03" db="EMBL/GenBank/DDBJ databases">
        <title>Phytopthora megakarya and P. palmivora, two closely related causual agents of cacao black pod achieved similar genome size and gene model numbers by different mechanisms.</title>
        <authorList>
            <person name="Ali S."/>
            <person name="Shao J."/>
            <person name="Larry D.J."/>
            <person name="Kronmiller B."/>
            <person name="Shen D."/>
            <person name="Strem M.D."/>
            <person name="Melnick R.L."/>
            <person name="Guiltinan M.J."/>
            <person name="Tyler B.M."/>
            <person name="Meinhardt L.W."/>
            <person name="Bailey B.A."/>
        </authorList>
    </citation>
    <scope>NUCLEOTIDE SEQUENCE [LARGE SCALE GENOMIC DNA]</scope>
    <source>
        <strain evidence="2">zdho120</strain>
    </source>
</reference>
<dbReference type="AlphaFoldDB" id="A0A225VSX7"/>
<dbReference type="OrthoDB" id="10544353at2759"/>
<keyword evidence="2" id="KW-1185">Reference proteome</keyword>
<dbReference type="EMBL" id="NBNE01003159">
    <property type="protein sequence ID" value="OWZ08425.1"/>
    <property type="molecule type" value="Genomic_DNA"/>
</dbReference>
<evidence type="ECO:0000313" key="2">
    <source>
        <dbReference type="Proteomes" id="UP000198211"/>
    </source>
</evidence>
<comment type="caution">
    <text evidence="1">The sequence shown here is derived from an EMBL/GenBank/DDBJ whole genome shotgun (WGS) entry which is preliminary data.</text>
</comment>